<dbReference type="EMBL" id="LHPG02000001">
    <property type="protein sequence ID" value="PRW61205.1"/>
    <property type="molecule type" value="Genomic_DNA"/>
</dbReference>
<dbReference type="Proteomes" id="UP000239899">
    <property type="component" value="Unassembled WGS sequence"/>
</dbReference>
<dbReference type="InterPro" id="IPR036938">
    <property type="entry name" value="PAP2/HPO_sf"/>
</dbReference>
<organism evidence="8 9">
    <name type="scientific">Chlorella sorokiniana</name>
    <name type="common">Freshwater green alga</name>
    <dbReference type="NCBI Taxonomy" id="3076"/>
    <lineage>
        <taxon>Eukaryota</taxon>
        <taxon>Viridiplantae</taxon>
        <taxon>Chlorophyta</taxon>
        <taxon>core chlorophytes</taxon>
        <taxon>Trebouxiophyceae</taxon>
        <taxon>Chlorellales</taxon>
        <taxon>Chlorellaceae</taxon>
        <taxon>Chlorella clade</taxon>
        <taxon>Chlorella</taxon>
    </lineage>
</organism>
<dbReference type="PANTHER" id="PTHR10165:SF103">
    <property type="entry name" value="PHOSPHOLIPID PHOSPHATASE HOMOLOG 1.2 HOMOLOG"/>
    <property type="match status" value="1"/>
</dbReference>
<keyword evidence="5 6" id="KW-0472">Membrane</keyword>
<dbReference type="GO" id="GO:0007165">
    <property type="term" value="P:signal transduction"/>
    <property type="evidence" value="ECO:0007669"/>
    <property type="project" value="TreeGrafter"/>
</dbReference>
<name>A0A2P6U4G5_CHLSO</name>
<dbReference type="OrthoDB" id="10030083at2759"/>
<dbReference type="GO" id="GO:0006644">
    <property type="term" value="P:phospholipid metabolic process"/>
    <property type="evidence" value="ECO:0007669"/>
    <property type="project" value="InterPro"/>
</dbReference>
<evidence type="ECO:0000256" key="2">
    <source>
        <dbReference type="ARBA" id="ARBA00008816"/>
    </source>
</evidence>
<dbReference type="STRING" id="3076.A0A2P6U4G5"/>
<evidence type="ECO:0000313" key="8">
    <source>
        <dbReference type="EMBL" id="PRW61205.1"/>
    </source>
</evidence>
<feature type="transmembrane region" description="Helical" evidence="6">
    <location>
        <begin position="84"/>
        <end position="107"/>
    </location>
</feature>
<dbReference type="PANTHER" id="PTHR10165">
    <property type="entry name" value="LIPID PHOSPHATE PHOSPHATASE"/>
    <property type="match status" value="1"/>
</dbReference>
<evidence type="ECO:0000256" key="6">
    <source>
        <dbReference type="SAM" id="Phobius"/>
    </source>
</evidence>
<sequence length="359" mass="39194">MSFGHRQPGSTGCPGQPVEPQAWSLRDVKWRQVFAGQDYANWCLTACVIVATAVVAGVAEPHQVPYVIWDARISYPLNSEVDTIPSWVAVFAPCMMLLLTVLVGEFLTSRRQHASITQACATAIYFFLDGVQAFVMSLLLTQVFKVMVGRLRPNFLARCQPAVPNDATIPLQNVTQAMLWQNQYPCTDPLGMAEEGRLAFPSGHTSLSFVFTVYACSYLIWVWHWRHPLPPRRLTFWQEFRADLINVLAKAWMLGMLCFAWGVGISRIIDYQHDPSDVVGAALLGSMIALVYVLRAIPRWKRVTSVGGVGTGGRWAVDSGDVEAPIVAQDAAAGGAAKQRVQLSSASGTHDAGVGSSGA</sequence>
<feature type="transmembrane region" description="Helical" evidence="6">
    <location>
        <begin position="119"/>
        <end position="144"/>
    </location>
</feature>
<evidence type="ECO:0000256" key="5">
    <source>
        <dbReference type="ARBA" id="ARBA00023136"/>
    </source>
</evidence>
<dbReference type="GO" id="GO:0005886">
    <property type="term" value="C:plasma membrane"/>
    <property type="evidence" value="ECO:0007669"/>
    <property type="project" value="TreeGrafter"/>
</dbReference>
<evidence type="ECO:0000256" key="1">
    <source>
        <dbReference type="ARBA" id="ARBA00004141"/>
    </source>
</evidence>
<keyword evidence="4 6" id="KW-1133">Transmembrane helix</keyword>
<dbReference type="Gene3D" id="1.20.144.10">
    <property type="entry name" value="Phosphatidic acid phosphatase type 2/haloperoxidase"/>
    <property type="match status" value="1"/>
</dbReference>
<dbReference type="InterPro" id="IPR043216">
    <property type="entry name" value="PAP-like"/>
</dbReference>
<keyword evidence="3 6" id="KW-0812">Transmembrane</keyword>
<evidence type="ECO:0000256" key="3">
    <source>
        <dbReference type="ARBA" id="ARBA00022692"/>
    </source>
</evidence>
<evidence type="ECO:0000313" key="9">
    <source>
        <dbReference type="Proteomes" id="UP000239899"/>
    </source>
</evidence>
<comment type="similarity">
    <text evidence="2">Belongs to the PA-phosphatase related phosphoesterase family.</text>
</comment>
<dbReference type="InterPro" id="IPR000326">
    <property type="entry name" value="PAP2/HPO"/>
</dbReference>
<feature type="transmembrane region" description="Helical" evidence="6">
    <location>
        <begin position="278"/>
        <end position="297"/>
    </location>
</feature>
<dbReference type="Pfam" id="PF01569">
    <property type="entry name" value="PAP2"/>
    <property type="match status" value="1"/>
</dbReference>
<feature type="transmembrane region" description="Helical" evidence="6">
    <location>
        <begin position="39"/>
        <end position="59"/>
    </location>
</feature>
<comment type="caution">
    <text evidence="8">The sequence shown here is derived from an EMBL/GenBank/DDBJ whole genome shotgun (WGS) entry which is preliminary data.</text>
</comment>
<dbReference type="SUPFAM" id="SSF48317">
    <property type="entry name" value="Acid phosphatase/Vanadium-dependent haloperoxidase"/>
    <property type="match status" value="1"/>
</dbReference>
<dbReference type="SMART" id="SM00014">
    <property type="entry name" value="acidPPc"/>
    <property type="match status" value="1"/>
</dbReference>
<proteinExistence type="inferred from homology"/>
<gene>
    <name evidence="8" type="ORF">C2E21_0265</name>
</gene>
<accession>A0A2P6U4G5</accession>
<dbReference type="AlphaFoldDB" id="A0A2P6U4G5"/>
<comment type="subcellular location">
    <subcellularLocation>
        <location evidence="1">Membrane</location>
        <topology evidence="1">Multi-pass membrane protein</topology>
    </subcellularLocation>
</comment>
<dbReference type="GO" id="GO:0046839">
    <property type="term" value="P:phospholipid dephosphorylation"/>
    <property type="evidence" value="ECO:0007669"/>
    <property type="project" value="TreeGrafter"/>
</dbReference>
<dbReference type="GO" id="GO:0008195">
    <property type="term" value="F:phosphatidate phosphatase activity"/>
    <property type="evidence" value="ECO:0007669"/>
    <property type="project" value="TreeGrafter"/>
</dbReference>
<keyword evidence="9" id="KW-1185">Reference proteome</keyword>
<feature type="transmembrane region" description="Helical" evidence="6">
    <location>
        <begin position="244"/>
        <end position="266"/>
    </location>
</feature>
<evidence type="ECO:0000256" key="4">
    <source>
        <dbReference type="ARBA" id="ARBA00022989"/>
    </source>
</evidence>
<feature type="transmembrane region" description="Helical" evidence="6">
    <location>
        <begin position="206"/>
        <end position="223"/>
    </location>
</feature>
<feature type="domain" description="Phosphatidic acid phosphatase type 2/haloperoxidase" evidence="7">
    <location>
        <begin position="122"/>
        <end position="293"/>
    </location>
</feature>
<evidence type="ECO:0000259" key="7">
    <source>
        <dbReference type="SMART" id="SM00014"/>
    </source>
</evidence>
<protein>
    <submittedName>
        <fullName evidence="8">Phosphatidate phosphatase isoform X1</fullName>
    </submittedName>
</protein>
<reference evidence="8 9" key="1">
    <citation type="journal article" date="2018" name="Plant J.">
        <title>Genome sequences of Chlorella sorokiniana UTEX 1602 and Micractinium conductrix SAG 241.80: implications to maltose excretion by a green alga.</title>
        <authorList>
            <person name="Arriola M.B."/>
            <person name="Velmurugan N."/>
            <person name="Zhang Y."/>
            <person name="Plunkett M.H."/>
            <person name="Hondzo H."/>
            <person name="Barney B.M."/>
        </authorList>
    </citation>
    <scope>NUCLEOTIDE SEQUENCE [LARGE SCALE GENOMIC DNA]</scope>
    <source>
        <strain evidence="9">UTEX 1602</strain>
    </source>
</reference>